<feature type="transmembrane region" description="Helical" evidence="6">
    <location>
        <begin position="393"/>
        <end position="412"/>
    </location>
</feature>
<gene>
    <name evidence="8" type="ORF">ACFODW_06190</name>
</gene>
<feature type="transmembrane region" description="Helical" evidence="6">
    <location>
        <begin position="183"/>
        <end position="200"/>
    </location>
</feature>
<protein>
    <submittedName>
        <fullName evidence="8">MFS transporter</fullName>
    </submittedName>
</protein>
<feature type="transmembrane region" description="Helical" evidence="6">
    <location>
        <begin position="56"/>
        <end position="76"/>
    </location>
</feature>
<feature type="transmembrane region" description="Helical" evidence="6">
    <location>
        <begin position="275"/>
        <end position="297"/>
    </location>
</feature>
<dbReference type="PANTHER" id="PTHR23519:SF1">
    <property type="entry name" value="AUTOPHAGY-RELATED PROTEIN 22"/>
    <property type="match status" value="1"/>
</dbReference>
<dbReference type="Pfam" id="PF11700">
    <property type="entry name" value="ATG22"/>
    <property type="match status" value="1"/>
</dbReference>
<dbReference type="InterPro" id="IPR024671">
    <property type="entry name" value="Atg22-like"/>
</dbReference>
<dbReference type="Proteomes" id="UP001595387">
    <property type="component" value="Unassembled WGS sequence"/>
</dbReference>
<dbReference type="CDD" id="cd17482">
    <property type="entry name" value="MFS_YxiO_like"/>
    <property type="match status" value="1"/>
</dbReference>
<dbReference type="Gene3D" id="1.20.1250.20">
    <property type="entry name" value="MFS general substrate transporter like domains"/>
    <property type="match status" value="2"/>
</dbReference>
<dbReference type="SUPFAM" id="SSF103473">
    <property type="entry name" value="MFS general substrate transporter"/>
    <property type="match status" value="1"/>
</dbReference>
<feature type="transmembrane region" description="Helical" evidence="6">
    <location>
        <begin position="148"/>
        <end position="171"/>
    </location>
</feature>
<feature type="transmembrane region" description="Helical" evidence="6">
    <location>
        <begin position="12"/>
        <end position="36"/>
    </location>
</feature>
<dbReference type="InterPro" id="IPR020846">
    <property type="entry name" value="MFS_dom"/>
</dbReference>
<name>A0ABV7A557_9BACI</name>
<proteinExistence type="predicted"/>
<feature type="transmembrane region" description="Helical" evidence="6">
    <location>
        <begin position="304"/>
        <end position="322"/>
    </location>
</feature>
<accession>A0ABV7A557</accession>
<evidence type="ECO:0000256" key="1">
    <source>
        <dbReference type="ARBA" id="ARBA00004651"/>
    </source>
</evidence>
<evidence type="ECO:0000256" key="3">
    <source>
        <dbReference type="ARBA" id="ARBA00022692"/>
    </source>
</evidence>
<dbReference type="InterPro" id="IPR050495">
    <property type="entry name" value="ATG22/LtaA_families"/>
</dbReference>
<feature type="transmembrane region" description="Helical" evidence="6">
    <location>
        <begin position="239"/>
        <end position="263"/>
    </location>
</feature>
<keyword evidence="5 6" id="KW-0472">Membrane</keyword>
<comment type="caution">
    <text evidence="8">The sequence shown here is derived from an EMBL/GenBank/DDBJ whole genome shotgun (WGS) entry which is preliminary data.</text>
</comment>
<evidence type="ECO:0000313" key="8">
    <source>
        <dbReference type="EMBL" id="MFC2947930.1"/>
    </source>
</evidence>
<dbReference type="PANTHER" id="PTHR23519">
    <property type="entry name" value="AUTOPHAGY-RELATED PROTEIN 22"/>
    <property type="match status" value="1"/>
</dbReference>
<dbReference type="PROSITE" id="PS50850">
    <property type="entry name" value="MFS"/>
    <property type="match status" value="1"/>
</dbReference>
<sequence>MDKQRKKVQRSWMLYDFGNSAFATTIMAAVLPVYYYDVAATGANQEAAASMWGYSQSIAVLVVAVLAPVLGAISDFSAAKKKFLQFFAFMGIIASILLFFVGEGDYLLASVLFIVGSIGFSGANIFYDGFLPEIAEEKEIDRVSSGGFAYGYIGGGLLLAINIGMILQPLWFGIPDTITASRISFVSVGLWWLLFSIPLLKNIKEEKKVRVQKGGKSYLSIGFSRVGTTFRELRHYKQLIIFLLAFWLYNDGISTIVRMAAIYGRDIGIDGNSLIIALLITQFVGIPFTFFFGWIAGKITAKKALSVTLFTYMGIVTLGYFMTTAAHFYMLAVCTGMVQGGAQSLSRSIYGRMVPAHKHAEFFGFYGISSKFAAVFGPFLFAFVGQITGSSRLGIISLLFFFVAGLIILRFVDVEQGMRDAEKQSKPAGMVGVKPDRK</sequence>
<evidence type="ECO:0000313" key="9">
    <source>
        <dbReference type="Proteomes" id="UP001595387"/>
    </source>
</evidence>
<feature type="transmembrane region" description="Helical" evidence="6">
    <location>
        <begin position="362"/>
        <end position="387"/>
    </location>
</feature>
<keyword evidence="4 6" id="KW-1133">Transmembrane helix</keyword>
<dbReference type="EMBL" id="JBHRRZ010000011">
    <property type="protein sequence ID" value="MFC2947930.1"/>
    <property type="molecule type" value="Genomic_DNA"/>
</dbReference>
<evidence type="ECO:0000256" key="4">
    <source>
        <dbReference type="ARBA" id="ARBA00022989"/>
    </source>
</evidence>
<evidence type="ECO:0000256" key="5">
    <source>
        <dbReference type="ARBA" id="ARBA00023136"/>
    </source>
</evidence>
<reference evidence="9" key="1">
    <citation type="journal article" date="2019" name="Int. J. Syst. Evol. Microbiol.">
        <title>The Global Catalogue of Microorganisms (GCM) 10K type strain sequencing project: providing services to taxonomists for standard genome sequencing and annotation.</title>
        <authorList>
            <consortium name="The Broad Institute Genomics Platform"/>
            <consortium name="The Broad Institute Genome Sequencing Center for Infectious Disease"/>
            <person name="Wu L."/>
            <person name="Ma J."/>
        </authorList>
    </citation>
    <scope>NUCLEOTIDE SEQUENCE [LARGE SCALE GENOMIC DNA]</scope>
    <source>
        <strain evidence="9">KCTC 13193</strain>
    </source>
</reference>
<feature type="domain" description="Major facilitator superfamily (MFS) profile" evidence="7">
    <location>
        <begin position="1"/>
        <end position="422"/>
    </location>
</feature>
<evidence type="ECO:0000256" key="2">
    <source>
        <dbReference type="ARBA" id="ARBA00022448"/>
    </source>
</evidence>
<evidence type="ECO:0000256" key="6">
    <source>
        <dbReference type="SAM" id="Phobius"/>
    </source>
</evidence>
<feature type="transmembrane region" description="Helical" evidence="6">
    <location>
        <begin position="83"/>
        <end position="101"/>
    </location>
</feature>
<feature type="transmembrane region" description="Helical" evidence="6">
    <location>
        <begin position="107"/>
        <end position="127"/>
    </location>
</feature>
<dbReference type="RefSeq" id="WP_390304340.1">
    <property type="nucleotide sequence ID" value="NZ_JBHRRZ010000011.1"/>
</dbReference>
<comment type="subcellular location">
    <subcellularLocation>
        <location evidence="1">Cell membrane</location>
        <topology evidence="1">Multi-pass membrane protein</topology>
    </subcellularLocation>
</comment>
<keyword evidence="3 6" id="KW-0812">Transmembrane</keyword>
<keyword evidence="9" id="KW-1185">Reference proteome</keyword>
<evidence type="ECO:0000259" key="7">
    <source>
        <dbReference type="PROSITE" id="PS50850"/>
    </source>
</evidence>
<keyword evidence="2" id="KW-0813">Transport</keyword>
<dbReference type="InterPro" id="IPR036259">
    <property type="entry name" value="MFS_trans_sf"/>
</dbReference>
<organism evidence="8 9">
    <name type="scientific">Virgibacillus sediminis</name>
    <dbReference type="NCBI Taxonomy" id="202260"/>
    <lineage>
        <taxon>Bacteria</taxon>
        <taxon>Bacillati</taxon>
        <taxon>Bacillota</taxon>
        <taxon>Bacilli</taxon>
        <taxon>Bacillales</taxon>
        <taxon>Bacillaceae</taxon>
        <taxon>Virgibacillus</taxon>
    </lineage>
</organism>